<protein>
    <submittedName>
        <fullName evidence="1 3">Uncharacterized protein</fullName>
    </submittedName>
</protein>
<dbReference type="RefSeq" id="XP_042938788.1">
    <property type="nucleotide sequence ID" value="XM_043082854.1"/>
</dbReference>
<dbReference type="GeneID" id="66057551"/>
<reference evidence="3" key="3">
    <citation type="submission" date="2022-04" db="UniProtKB">
        <authorList>
            <consortium name="WormBaseParasite"/>
        </authorList>
    </citation>
    <scope>IDENTIFICATION</scope>
</reference>
<evidence type="ECO:0000313" key="2">
    <source>
        <dbReference type="Proteomes" id="UP000006672"/>
    </source>
</evidence>
<dbReference type="AlphaFoldDB" id="A0A4E9FWB9"/>
<accession>A0A4E9FWB9</accession>
<name>A0A4E9FWB9_BRUMA</name>
<dbReference type="EMBL" id="CAAKNF010000010">
    <property type="protein sequence ID" value="VIP00059.1"/>
    <property type="molecule type" value="Genomic_DNA"/>
</dbReference>
<organism evidence="1">
    <name type="scientific">Brugia malayi</name>
    <name type="common">Filarial nematode worm</name>
    <dbReference type="NCBI Taxonomy" id="6279"/>
    <lineage>
        <taxon>Eukaryota</taxon>
        <taxon>Metazoa</taxon>
        <taxon>Ecdysozoa</taxon>
        <taxon>Nematoda</taxon>
        <taxon>Chromadorea</taxon>
        <taxon>Rhabditida</taxon>
        <taxon>Spirurina</taxon>
        <taxon>Spiruromorpha</taxon>
        <taxon>Filarioidea</taxon>
        <taxon>Onchocercidae</taxon>
        <taxon>Brugia</taxon>
    </lineage>
</organism>
<feature type="non-terminal residue" evidence="1">
    <location>
        <position position="1"/>
    </location>
</feature>
<feature type="non-terminal residue" evidence="1">
    <location>
        <position position="37"/>
    </location>
</feature>
<reference evidence="2" key="1">
    <citation type="journal article" date="2007" name="Science">
        <title>Draft genome of the filarial nematode parasite Brugia malayi.</title>
        <authorList>
            <person name="Ghedin E."/>
            <person name="Wang S."/>
            <person name="Spiro D."/>
            <person name="Caler E."/>
            <person name="Zhao Q."/>
            <person name="Crabtree J."/>
            <person name="Allen J.E."/>
            <person name="Delcher A.L."/>
            <person name="Guiliano D.B."/>
            <person name="Miranda-Saavedra D."/>
            <person name="Angiuoli S.V."/>
            <person name="Creasy T."/>
            <person name="Amedeo P."/>
            <person name="Haas B."/>
            <person name="El-Sayed N.M."/>
            <person name="Wortman J.R."/>
            <person name="Feldblyum T."/>
            <person name="Tallon L."/>
            <person name="Schatz M."/>
            <person name="Shumway M."/>
            <person name="Koo H."/>
            <person name="Salzberg S.L."/>
            <person name="Schobel S."/>
            <person name="Pertea M."/>
            <person name="Pop M."/>
            <person name="White O."/>
            <person name="Barton G.J."/>
            <person name="Carlow C.K."/>
            <person name="Crawford M.J."/>
            <person name="Daub J."/>
            <person name="Dimmic M.W."/>
            <person name="Estes C.F."/>
            <person name="Foster J.M."/>
            <person name="Ganatra M."/>
            <person name="Gregory W.F."/>
            <person name="Johnson N.M."/>
            <person name="Jin J."/>
            <person name="Komuniecki R."/>
            <person name="Korf I."/>
            <person name="Kumar S."/>
            <person name="Laney S."/>
            <person name="Li B.W."/>
            <person name="Li W."/>
            <person name="Lindblom T.H."/>
            <person name="Lustigman S."/>
            <person name="Ma D."/>
            <person name="Maina C.V."/>
            <person name="Martin D.M."/>
            <person name="McCarter J.P."/>
            <person name="McReynolds L."/>
            <person name="Mitreva M."/>
            <person name="Nutman T.B."/>
            <person name="Parkinson J."/>
            <person name="Peregrin-Alvarez J.M."/>
            <person name="Poole C."/>
            <person name="Ren Q."/>
            <person name="Saunders L."/>
            <person name="Sluder A.E."/>
            <person name="Smith K."/>
            <person name="Stanke M."/>
            <person name="Unnasch T.R."/>
            <person name="Ware J."/>
            <person name="Wei A.D."/>
            <person name="Weil G."/>
            <person name="Williams D.J."/>
            <person name="Zhang Y."/>
            <person name="Williams S.A."/>
            <person name="Fraser-Liggett C."/>
            <person name="Slatko B."/>
            <person name="Blaxter M.L."/>
            <person name="Scott A.L."/>
        </authorList>
    </citation>
    <scope>NUCLEOTIDE SEQUENCE</scope>
    <source>
        <strain evidence="2">FR3</strain>
    </source>
</reference>
<proteinExistence type="predicted"/>
<evidence type="ECO:0000313" key="1">
    <source>
        <dbReference type="EMBL" id="VIP00059.1"/>
    </source>
</evidence>
<accession>A0A8L7SMV3</accession>
<dbReference type="CTD" id="66057551"/>
<reference evidence="1" key="2">
    <citation type="submission" date="2019-04" db="EMBL/GenBank/DDBJ databases">
        <authorList>
            <person name="Howe K."/>
            <person name="Paulini M."/>
            <person name="Williams G."/>
        </authorList>
    </citation>
    <scope>NUCLEOTIDE SEQUENCE [LARGE SCALE GENOMIC DNA]</scope>
    <source>
        <strain evidence="1">FR3</strain>
    </source>
</reference>
<dbReference type="WBParaSite" id="Bm11101.1">
    <property type="protein sequence ID" value="Bm11101.1"/>
    <property type="gene ID" value="WBGene00231362"/>
</dbReference>
<dbReference type="OrthoDB" id="410920at2759"/>
<keyword evidence="2" id="KW-1185">Reference proteome</keyword>
<gene>
    <name evidence="1" type="primary">Bm11101</name>
    <name evidence="1" type="ORF">BM_BM11101</name>
</gene>
<evidence type="ECO:0000313" key="3">
    <source>
        <dbReference type="WBParaSite" id="Bm11101.1"/>
    </source>
</evidence>
<dbReference type="KEGG" id="bmy:BM_BM11101"/>
<dbReference type="Proteomes" id="UP000006672">
    <property type="component" value="Unassembled WGS sequence"/>
</dbReference>
<sequence length="37" mass="4491">RTQLRLRDIFDVFVCEHIEDDRLRDKLSCPTYVVPEI</sequence>